<feature type="region of interest" description="Disordered" evidence="2">
    <location>
        <begin position="1"/>
        <end position="32"/>
    </location>
</feature>
<evidence type="ECO:0000256" key="1">
    <source>
        <dbReference type="SAM" id="Coils"/>
    </source>
</evidence>
<feature type="compositionally biased region" description="Basic and acidic residues" evidence="2">
    <location>
        <begin position="9"/>
        <end position="25"/>
    </location>
</feature>
<proteinExistence type="predicted"/>
<evidence type="ECO:0000313" key="3">
    <source>
        <dbReference type="EMBL" id="XCF17009.1"/>
    </source>
</evidence>
<reference evidence="3" key="1">
    <citation type="submission" date="2024-06" db="EMBL/GenBank/DDBJ databases">
        <title>Genome Sequence of an extremely halophilic archaeon isolated from Permian era halite, Salado Formation, Carlsbad, New Mexico: Halobacterium sp. strain NMX12-1.</title>
        <authorList>
            <person name="Sotoa L."/>
            <person name="DasSarma P."/>
            <person name="Anton B.P."/>
            <person name="Vincze T."/>
            <person name="Verma I."/>
            <person name="Eralp B."/>
            <person name="Powers D.W."/>
            <person name="Dozier B.L."/>
            <person name="Roberts R.J."/>
            <person name="DasSarma S."/>
        </authorList>
    </citation>
    <scope>NUCLEOTIDE SEQUENCE</scope>
    <source>
        <strain evidence="3">NMX12-1</strain>
    </source>
</reference>
<protein>
    <submittedName>
        <fullName evidence="3">Uncharacterized protein</fullName>
    </submittedName>
</protein>
<accession>A0AAU8CG44</accession>
<name>A0AAU8CG44_9EURY</name>
<gene>
    <name evidence="3" type="ORF">ABSL23_03075</name>
</gene>
<sequence length="109" mass="12779">MSTNTTDEIEQKRKEFQDALEREQTADDDSSPVVTVDTLKEEYELDTLNSDPEIQREIDTLERRIDLMEERTPEHTEELAEKKAALETLQNSLHSRSWRSVQQKLEDNS</sequence>
<dbReference type="KEGG" id="hanx:ABSL23_03075"/>
<dbReference type="RefSeq" id="WP_353634664.1">
    <property type="nucleotide sequence ID" value="NZ_CP159204.1"/>
</dbReference>
<keyword evidence="1" id="KW-0175">Coiled coil</keyword>
<dbReference type="AlphaFoldDB" id="A0AAU8CG44"/>
<dbReference type="EMBL" id="CP159204">
    <property type="protein sequence ID" value="XCF17009.1"/>
    <property type="molecule type" value="Genomic_DNA"/>
</dbReference>
<feature type="coiled-coil region" evidence="1">
    <location>
        <begin position="51"/>
        <end position="78"/>
    </location>
</feature>
<dbReference type="GeneID" id="91108098"/>
<evidence type="ECO:0000256" key="2">
    <source>
        <dbReference type="SAM" id="MobiDB-lite"/>
    </source>
</evidence>
<organism evidence="3">
    <name type="scientific">Halobacterium sp. NMX12-1</name>
    <dbReference type="NCBI Taxonomy" id="3166650"/>
    <lineage>
        <taxon>Archaea</taxon>
        <taxon>Methanobacteriati</taxon>
        <taxon>Methanobacteriota</taxon>
        <taxon>Stenosarchaea group</taxon>
        <taxon>Halobacteria</taxon>
        <taxon>Halobacteriales</taxon>
        <taxon>Halobacteriaceae</taxon>
        <taxon>Halobacterium</taxon>
    </lineage>
</organism>